<dbReference type="Proteomes" id="UP001500908">
    <property type="component" value="Unassembled WGS sequence"/>
</dbReference>
<evidence type="ECO:0000259" key="6">
    <source>
        <dbReference type="PROSITE" id="PS51387"/>
    </source>
</evidence>
<name>A0ABP7G8E5_9ACTN</name>
<keyword evidence="4" id="KW-0560">Oxidoreductase</keyword>
<dbReference type="PROSITE" id="PS51387">
    <property type="entry name" value="FAD_PCMH"/>
    <property type="match status" value="1"/>
</dbReference>
<evidence type="ECO:0000256" key="1">
    <source>
        <dbReference type="ARBA" id="ARBA00001974"/>
    </source>
</evidence>
<gene>
    <name evidence="7" type="ORF">GCM10022402_39880</name>
</gene>
<protein>
    <submittedName>
        <fullName evidence="7">FAD-linked oxidase C-terminal domain-containing protein</fullName>
    </submittedName>
</protein>
<keyword evidence="2" id="KW-0285">Flavoprotein</keyword>
<feature type="region of interest" description="Disordered" evidence="5">
    <location>
        <begin position="492"/>
        <end position="512"/>
    </location>
</feature>
<sequence>MLPRSRGDRPRPLPTLREGVTAPMVDNPDLSALLPTLRALCGEDGVIAEEAQRRTYDADGLTHHSAVPGAVVLPTTAEQVAEVVRLCAEHGVPFVPRGSGTGLSGGAMPHPEGVLIVTSRMRRILRVDIDNQYAVVEPGVFNLDVTRAAAPHGHYYAPDPSSQQVCSVGGNIAENSGGAHCLKYGFTVNHVLGMQVVTPDGSIVELGGTAAEQPGYDLMGAFIGSEGTLGIATRITVRLLPAPEKVRTLLAAFPSMDAGGSAVSAIIAAGVLPAAIEMMDALAIEAAEAAVHCDYPPGAGAVLIVELDGPASEVDAQFDAVTELCREAGAFEIRTASDAAERARVWKGRKSAFAAVGRISPAYIVQDGVVPRTALPEVLRGIAELSATTGIRVANVFHAGDGNLHPLVLFDHADSAAAERAAEVSGAILDLCIEHGGSITGEHGVGVDKACHMPRMFSPADLAAMERLRRAFDPAGLANPEKLLPTPRLCGERPGVRTEEHPLVASGEAELF</sequence>
<feature type="region of interest" description="Disordered" evidence="5">
    <location>
        <begin position="1"/>
        <end position="22"/>
    </location>
</feature>
<dbReference type="SUPFAM" id="SSF56176">
    <property type="entry name" value="FAD-binding/transporter-associated domain-like"/>
    <property type="match status" value="1"/>
</dbReference>
<feature type="domain" description="FAD-binding PCMH-type" evidence="6">
    <location>
        <begin position="64"/>
        <end position="242"/>
    </location>
</feature>
<organism evidence="7 8">
    <name type="scientific">Salinactinospora qingdaonensis</name>
    <dbReference type="NCBI Taxonomy" id="702744"/>
    <lineage>
        <taxon>Bacteria</taxon>
        <taxon>Bacillati</taxon>
        <taxon>Actinomycetota</taxon>
        <taxon>Actinomycetes</taxon>
        <taxon>Streptosporangiales</taxon>
        <taxon>Nocardiopsidaceae</taxon>
        <taxon>Salinactinospora</taxon>
    </lineage>
</organism>
<dbReference type="InterPro" id="IPR006094">
    <property type="entry name" value="Oxid_FAD_bind_N"/>
</dbReference>
<evidence type="ECO:0000256" key="5">
    <source>
        <dbReference type="SAM" id="MobiDB-lite"/>
    </source>
</evidence>
<dbReference type="InterPro" id="IPR036318">
    <property type="entry name" value="FAD-bd_PCMH-like_sf"/>
</dbReference>
<evidence type="ECO:0000313" key="7">
    <source>
        <dbReference type="EMBL" id="GAA3757664.1"/>
    </source>
</evidence>
<keyword evidence="3" id="KW-0274">FAD</keyword>
<dbReference type="InterPro" id="IPR016169">
    <property type="entry name" value="FAD-bd_PCMH_sub2"/>
</dbReference>
<evidence type="ECO:0000256" key="2">
    <source>
        <dbReference type="ARBA" id="ARBA00022630"/>
    </source>
</evidence>
<dbReference type="Gene3D" id="1.10.45.10">
    <property type="entry name" value="Vanillyl-alcohol Oxidase, Chain A, domain 4"/>
    <property type="match status" value="1"/>
</dbReference>
<dbReference type="PANTHER" id="PTHR42934">
    <property type="entry name" value="GLYCOLATE OXIDASE SUBUNIT GLCD"/>
    <property type="match status" value="1"/>
</dbReference>
<proteinExistence type="predicted"/>
<dbReference type="Pfam" id="PF02913">
    <property type="entry name" value="FAD-oxidase_C"/>
    <property type="match status" value="1"/>
</dbReference>
<dbReference type="InterPro" id="IPR016171">
    <property type="entry name" value="Vanillyl_alc_oxidase_C-sub2"/>
</dbReference>
<dbReference type="Gene3D" id="3.30.465.10">
    <property type="match status" value="1"/>
</dbReference>
<dbReference type="InterPro" id="IPR004113">
    <property type="entry name" value="FAD-bd_oxidored_4_C"/>
</dbReference>
<dbReference type="PANTHER" id="PTHR42934:SF1">
    <property type="entry name" value="GLYCOLATE OXIDASE SUBUNIT GLCD"/>
    <property type="match status" value="1"/>
</dbReference>
<feature type="compositionally biased region" description="Basic and acidic residues" evidence="5">
    <location>
        <begin position="1"/>
        <end position="11"/>
    </location>
</feature>
<reference evidence="8" key="1">
    <citation type="journal article" date="2019" name="Int. J. Syst. Evol. Microbiol.">
        <title>The Global Catalogue of Microorganisms (GCM) 10K type strain sequencing project: providing services to taxonomists for standard genome sequencing and annotation.</title>
        <authorList>
            <consortium name="The Broad Institute Genomics Platform"/>
            <consortium name="The Broad Institute Genome Sequencing Center for Infectious Disease"/>
            <person name="Wu L."/>
            <person name="Ma J."/>
        </authorList>
    </citation>
    <scope>NUCLEOTIDE SEQUENCE [LARGE SCALE GENOMIC DNA]</scope>
    <source>
        <strain evidence="8">JCM 17137</strain>
    </source>
</reference>
<keyword evidence="8" id="KW-1185">Reference proteome</keyword>
<comment type="cofactor">
    <cofactor evidence="1">
        <name>FAD</name>
        <dbReference type="ChEBI" id="CHEBI:57692"/>
    </cofactor>
</comment>
<dbReference type="Gene3D" id="3.30.70.2740">
    <property type="match status" value="1"/>
</dbReference>
<dbReference type="InterPro" id="IPR016164">
    <property type="entry name" value="FAD-linked_Oxase-like_C"/>
</dbReference>
<evidence type="ECO:0000256" key="4">
    <source>
        <dbReference type="ARBA" id="ARBA00023002"/>
    </source>
</evidence>
<feature type="compositionally biased region" description="Basic and acidic residues" evidence="5">
    <location>
        <begin position="492"/>
        <end position="502"/>
    </location>
</feature>
<dbReference type="InterPro" id="IPR051914">
    <property type="entry name" value="FAD-linked_OxidoTrans_Type4"/>
</dbReference>
<accession>A0ABP7G8E5</accession>
<dbReference type="InterPro" id="IPR016166">
    <property type="entry name" value="FAD-bd_PCMH"/>
</dbReference>
<evidence type="ECO:0000256" key="3">
    <source>
        <dbReference type="ARBA" id="ARBA00022827"/>
    </source>
</evidence>
<dbReference type="Pfam" id="PF01565">
    <property type="entry name" value="FAD_binding_4"/>
    <property type="match status" value="1"/>
</dbReference>
<evidence type="ECO:0000313" key="8">
    <source>
        <dbReference type="Proteomes" id="UP001500908"/>
    </source>
</evidence>
<dbReference type="SUPFAM" id="SSF55103">
    <property type="entry name" value="FAD-linked oxidases, C-terminal domain"/>
    <property type="match status" value="1"/>
</dbReference>
<dbReference type="EMBL" id="BAABDD010000025">
    <property type="protein sequence ID" value="GAA3757664.1"/>
    <property type="molecule type" value="Genomic_DNA"/>
</dbReference>
<comment type="caution">
    <text evidence="7">The sequence shown here is derived from an EMBL/GenBank/DDBJ whole genome shotgun (WGS) entry which is preliminary data.</text>
</comment>